<accession>A6DL59</accession>
<gene>
    <name evidence="1" type="ORF">LNTAR_20683</name>
</gene>
<evidence type="ECO:0000313" key="2">
    <source>
        <dbReference type="Proteomes" id="UP000004947"/>
    </source>
</evidence>
<dbReference type="OrthoDB" id="5458608at2"/>
<keyword evidence="2" id="KW-1185">Reference proteome</keyword>
<proteinExistence type="predicted"/>
<protein>
    <submittedName>
        <fullName evidence="1">Uncharacterized protein</fullName>
    </submittedName>
</protein>
<name>A6DL59_9BACT</name>
<organism evidence="1 2">
    <name type="scientific">Lentisphaera araneosa HTCC2155</name>
    <dbReference type="NCBI Taxonomy" id="313628"/>
    <lineage>
        <taxon>Bacteria</taxon>
        <taxon>Pseudomonadati</taxon>
        <taxon>Lentisphaerota</taxon>
        <taxon>Lentisphaeria</taxon>
        <taxon>Lentisphaerales</taxon>
        <taxon>Lentisphaeraceae</taxon>
        <taxon>Lentisphaera</taxon>
    </lineage>
</organism>
<evidence type="ECO:0000313" key="1">
    <source>
        <dbReference type="EMBL" id="EDM27661.1"/>
    </source>
</evidence>
<comment type="caution">
    <text evidence="1">The sequence shown here is derived from an EMBL/GenBank/DDBJ whole genome shotgun (WGS) entry which is preliminary data.</text>
</comment>
<dbReference type="AlphaFoldDB" id="A6DL59"/>
<dbReference type="EMBL" id="ABCK01000008">
    <property type="protein sequence ID" value="EDM27661.1"/>
    <property type="molecule type" value="Genomic_DNA"/>
</dbReference>
<dbReference type="RefSeq" id="WP_007278619.1">
    <property type="nucleotide sequence ID" value="NZ_ABCK01000008.1"/>
</dbReference>
<dbReference type="Proteomes" id="UP000004947">
    <property type="component" value="Unassembled WGS sequence"/>
</dbReference>
<sequence>MSVNYVDGISNVASISGNVRMDLFRYQLDKDAEGGKKAEEVEQLIMSHEGFLDSYKKMTVIFNALASKGVYKVKPNEDAEESKEEKKEA</sequence>
<dbReference type="STRING" id="313628.LNTAR_20683"/>
<reference evidence="1 2" key="1">
    <citation type="journal article" date="2010" name="J. Bacteriol.">
        <title>Genome sequence of Lentisphaera araneosa HTCC2155T, the type species of the order Lentisphaerales in the phylum Lentisphaerae.</title>
        <authorList>
            <person name="Thrash J.C."/>
            <person name="Cho J.C."/>
            <person name="Vergin K.L."/>
            <person name="Morris R.M."/>
            <person name="Giovannoni S.J."/>
        </authorList>
    </citation>
    <scope>NUCLEOTIDE SEQUENCE [LARGE SCALE GENOMIC DNA]</scope>
    <source>
        <strain evidence="1 2">HTCC2155</strain>
    </source>
</reference>